<dbReference type="FunFam" id="3.20.20.80:FF:000006">
    <property type="entry name" value="Beta-galactosidase"/>
    <property type="match status" value="1"/>
</dbReference>
<evidence type="ECO:0000256" key="2">
    <source>
        <dbReference type="ARBA" id="ARBA00009809"/>
    </source>
</evidence>
<evidence type="ECO:0000256" key="10">
    <source>
        <dbReference type="SAM" id="Phobius"/>
    </source>
</evidence>
<evidence type="ECO:0000256" key="3">
    <source>
        <dbReference type="ARBA" id="ARBA00012756"/>
    </source>
</evidence>
<organism evidence="13 14">
    <name type="scientific">Dimargaris cristalligena</name>
    <dbReference type="NCBI Taxonomy" id="215637"/>
    <lineage>
        <taxon>Eukaryota</taxon>
        <taxon>Fungi</taxon>
        <taxon>Fungi incertae sedis</taxon>
        <taxon>Zoopagomycota</taxon>
        <taxon>Kickxellomycotina</taxon>
        <taxon>Dimargaritomycetes</taxon>
        <taxon>Dimargaritales</taxon>
        <taxon>Dimargaritaceae</taxon>
        <taxon>Dimargaris</taxon>
    </lineage>
</organism>
<evidence type="ECO:0000259" key="11">
    <source>
        <dbReference type="Pfam" id="PF01301"/>
    </source>
</evidence>
<reference evidence="14" key="1">
    <citation type="journal article" date="2018" name="Nat. Microbiol.">
        <title>Leveraging single-cell genomics to expand the fungal tree of life.</title>
        <authorList>
            <person name="Ahrendt S.R."/>
            <person name="Quandt C.A."/>
            <person name="Ciobanu D."/>
            <person name="Clum A."/>
            <person name="Salamov A."/>
            <person name="Andreopoulos B."/>
            <person name="Cheng J.F."/>
            <person name="Woyke T."/>
            <person name="Pelin A."/>
            <person name="Henrissat B."/>
            <person name="Reynolds N.K."/>
            <person name="Benny G.L."/>
            <person name="Smith M.E."/>
            <person name="James T.Y."/>
            <person name="Grigoriev I.V."/>
        </authorList>
    </citation>
    <scope>NUCLEOTIDE SEQUENCE [LARGE SCALE GENOMIC DNA]</scope>
    <source>
        <strain evidence="14">RSA 468</strain>
    </source>
</reference>
<name>A0A4P9ZKH0_9FUNG</name>
<sequence>MMFTLWRAHGDRGTPKPDRTSPRTLPIAVGATLLLFAGAALYLVNNGGPQGFSTTPPPVAVGIPAGFMPAYPTGPYKVGVAHRAILINDQPTILMAGCIHYPRSTPSMWPALMRKSKAAGINIIETYVFWNQHEPVRGEWDFSTGSRNLPLFLRLAREHGLYVNLRLGPYVCSEWQYGGFPDWLRLIPGIQFRTWNEPFKREMERYVRKLVEVAAPYMPERGGPVIMMQIENEYGNYQWMYGEDGNRFATWCGELAHRMNSTVPWIMCRQWSDVPHVIPTHNDFYCHHYLKDFFHKFPDYPGMWTENWPGWFQRWGEARPTRPVQDIAYSVARWFASGGSYHAYYMWHGGTNFGRTSGPMVTTTYDYDVMLDEYGLERYPKYHHLQRLHELMFKYQDALLRHEVARPLRLGPKQEAYVYGDPQDSRSIIFLTNEDETQRARLNFLGLDVTVPRWSVVILSGGHPHPRWLYTSSRIDPNYPTSQLGFKVLTYPQTNRPYLDHPDVVTALESIPANRDACPHQNIRPLEQLSLTNDDTDYLWYVTDFEVDDKHPAPRQLVLTKVYEMVVVFVDGNLVGLERGSEWTRFDLGRAPLADTPGTHSLQILLVTMGWTNGEKRMEEYHRGILGTVQLDNRDITNSGWGHSVGLRGEKKNPVVGTNDPATVVDVRQSPSSPHPQPDRMGHSYRWNARTSDPTLVAQYTGASLAWHRLEFTFAETTDWAHLPPLALDLNSMTKGFALVNGHHIGRYWLIPGESPDSGRCQSCDYAGWFNPDRKCRKDCGLPSQRYYHVPKDWLSPPGQTNDVVLFEEISGEPQKVALVARVHQPYEGDEGEDNSQGPNDNDDGNDLLRSTNPHWLLVVLGVGAVLSVVALGWSWRRSKKLSAKDTRGEYMPVATEPDEETPPKLSRL</sequence>
<dbReference type="Proteomes" id="UP000268162">
    <property type="component" value="Unassembled WGS sequence"/>
</dbReference>
<dbReference type="InterPro" id="IPR017853">
    <property type="entry name" value="GH"/>
</dbReference>
<feature type="region of interest" description="Disordered" evidence="9">
    <location>
        <begin position="666"/>
        <end position="685"/>
    </location>
</feature>
<proteinExistence type="inferred from homology"/>
<dbReference type="InterPro" id="IPR019801">
    <property type="entry name" value="Glyco_hydro_35_CS"/>
</dbReference>
<evidence type="ECO:0000313" key="13">
    <source>
        <dbReference type="EMBL" id="RKP33548.1"/>
    </source>
</evidence>
<dbReference type="SUPFAM" id="SSF51445">
    <property type="entry name" value="(Trans)glycosidases"/>
    <property type="match status" value="1"/>
</dbReference>
<dbReference type="Gene3D" id="3.20.20.80">
    <property type="entry name" value="Glycosidases"/>
    <property type="match status" value="1"/>
</dbReference>
<dbReference type="SUPFAM" id="SSF49785">
    <property type="entry name" value="Galactose-binding domain-like"/>
    <property type="match status" value="2"/>
</dbReference>
<feature type="region of interest" description="Disordered" evidence="9">
    <location>
        <begin position="827"/>
        <end position="848"/>
    </location>
</feature>
<evidence type="ECO:0000256" key="6">
    <source>
        <dbReference type="ARBA" id="ARBA00023295"/>
    </source>
</evidence>
<keyword evidence="14" id="KW-1185">Reference proteome</keyword>
<dbReference type="STRING" id="215637.A0A4P9ZKH0"/>
<dbReference type="InterPro" id="IPR001944">
    <property type="entry name" value="Glycoside_Hdrlase_35"/>
</dbReference>
<comment type="similarity">
    <text evidence="2 8">Belongs to the glycosyl hydrolase 35 family.</text>
</comment>
<keyword evidence="6 7" id="KW-0326">Glycosidase</keyword>
<feature type="region of interest" description="Disordered" evidence="9">
    <location>
        <begin position="884"/>
        <end position="909"/>
    </location>
</feature>
<dbReference type="PROSITE" id="PS01182">
    <property type="entry name" value="GLYCOSYL_HYDROL_F35"/>
    <property type="match status" value="1"/>
</dbReference>
<dbReference type="EC" id="3.2.1.23" evidence="3 7"/>
<dbReference type="EMBL" id="ML003760">
    <property type="protein sequence ID" value="RKP33548.1"/>
    <property type="molecule type" value="Genomic_DNA"/>
</dbReference>
<protein>
    <recommendedName>
        <fullName evidence="3 7">Beta-galactosidase</fullName>
        <ecNumber evidence="3 7">3.2.1.23</ecNumber>
    </recommendedName>
</protein>
<dbReference type="PRINTS" id="PR00742">
    <property type="entry name" value="GLHYDRLASE35"/>
</dbReference>
<keyword evidence="10" id="KW-0472">Membrane</keyword>
<keyword evidence="10" id="KW-0812">Transmembrane</keyword>
<dbReference type="Pfam" id="PF01301">
    <property type="entry name" value="Glyco_hydro_35"/>
    <property type="match status" value="1"/>
</dbReference>
<evidence type="ECO:0000256" key="4">
    <source>
        <dbReference type="ARBA" id="ARBA00022729"/>
    </source>
</evidence>
<dbReference type="AlphaFoldDB" id="A0A4P9ZKH0"/>
<gene>
    <name evidence="13" type="ORF">BJ085DRAFT_40068</name>
</gene>
<keyword evidence="5 7" id="KW-0378">Hydrolase</keyword>
<evidence type="ECO:0000256" key="5">
    <source>
        <dbReference type="ARBA" id="ARBA00022801"/>
    </source>
</evidence>
<dbReference type="Gene3D" id="2.60.120.260">
    <property type="entry name" value="Galactose-binding domain-like"/>
    <property type="match status" value="2"/>
</dbReference>
<keyword evidence="10" id="KW-1133">Transmembrane helix</keyword>
<evidence type="ECO:0000256" key="1">
    <source>
        <dbReference type="ARBA" id="ARBA00001412"/>
    </source>
</evidence>
<keyword evidence="4" id="KW-0732">Signal</keyword>
<feature type="domain" description="Glycoside hydrolase 35 catalytic" evidence="11">
    <location>
        <begin position="85"/>
        <end position="390"/>
    </location>
</feature>
<dbReference type="PANTHER" id="PTHR23421">
    <property type="entry name" value="BETA-GALACTOSIDASE RELATED"/>
    <property type="match status" value="1"/>
</dbReference>
<dbReference type="GO" id="GO:0004565">
    <property type="term" value="F:beta-galactosidase activity"/>
    <property type="evidence" value="ECO:0007669"/>
    <property type="project" value="UniProtKB-EC"/>
</dbReference>
<dbReference type="Pfam" id="PF21467">
    <property type="entry name" value="BetaGal_gal-bd"/>
    <property type="match status" value="1"/>
</dbReference>
<dbReference type="InterPro" id="IPR008979">
    <property type="entry name" value="Galactose-bd-like_sf"/>
</dbReference>
<feature type="transmembrane region" description="Helical" evidence="10">
    <location>
        <begin position="856"/>
        <end position="876"/>
    </location>
</feature>
<dbReference type="GO" id="GO:0005975">
    <property type="term" value="P:carbohydrate metabolic process"/>
    <property type="evidence" value="ECO:0007669"/>
    <property type="project" value="InterPro"/>
</dbReference>
<dbReference type="InterPro" id="IPR048913">
    <property type="entry name" value="BetaGal_gal-bd"/>
</dbReference>
<evidence type="ECO:0000259" key="12">
    <source>
        <dbReference type="Pfam" id="PF21467"/>
    </source>
</evidence>
<dbReference type="InterPro" id="IPR031330">
    <property type="entry name" value="Gly_Hdrlase_35_cat"/>
</dbReference>
<comment type="catalytic activity">
    <reaction evidence="1 7">
        <text>Hydrolysis of terminal non-reducing beta-D-galactose residues in beta-D-galactosides.</text>
        <dbReference type="EC" id="3.2.1.23"/>
    </reaction>
</comment>
<feature type="transmembrane region" description="Helical" evidence="10">
    <location>
        <begin position="25"/>
        <end position="44"/>
    </location>
</feature>
<accession>A0A4P9ZKH0</accession>
<feature type="domain" description="Beta-galactosidase galactose-binding" evidence="12">
    <location>
        <begin position="705"/>
        <end position="797"/>
    </location>
</feature>
<evidence type="ECO:0000256" key="9">
    <source>
        <dbReference type="SAM" id="MobiDB-lite"/>
    </source>
</evidence>
<evidence type="ECO:0000256" key="8">
    <source>
        <dbReference type="RuleBase" id="RU003679"/>
    </source>
</evidence>
<evidence type="ECO:0000256" key="7">
    <source>
        <dbReference type="RuleBase" id="RU000675"/>
    </source>
</evidence>
<evidence type="ECO:0000313" key="14">
    <source>
        <dbReference type="Proteomes" id="UP000268162"/>
    </source>
</evidence>